<name>A0ABR8UM00_9GAMM</name>
<keyword evidence="1" id="KW-0472">Membrane</keyword>
<dbReference type="EMBL" id="JACSQJ010000007">
    <property type="protein sequence ID" value="MBD7988828.1"/>
    <property type="molecule type" value="Genomic_DNA"/>
</dbReference>
<evidence type="ECO:0000313" key="2">
    <source>
        <dbReference type="EMBL" id="MBD7988828.1"/>
    </source>
</evidence>
<comment type="caution">
    <text evidence="2">The sequence shown here is derived from an EMBL/GenBank/DDBJ whole genome shotgun (WGS) entry which is preliminary data.</text>
</comment>
<gene>
    <name evidence="2" type="ORF">H9645_12390</name>
</gene>
<dbReference type="Gene3D" id="1.20.1280.290">
    <property type="match status" value="1"/>
</dbReference>
<reference evidence="2 3" key="1">
    <citation type="submission" date="2020-08" db="EMBL/GenBank/DDBJ databases">
        <title>A Genomic Blueprint of the Chicken Gut Microbiome.</title>
        <authorList>
            <person name="Gilroy R."/>
            <person name="Ravi A."/>
            <person name="Getino M."/>
            <person name="Pursley I."/>
            <person name="Horton D.L."/>
            <person name="Alikhan N.-F."/>
            <person name="Baker D."/>
            <person name="Gharbi K."/>
            <person name="Hall N."/>
            <person name="Watson M."/>
            <person name="Adriaenssens E.M."/>
            <person name="Foster-Nyarko E."/>
            <person name="Jarju S."/>
            <person name="Secka A."/>
            <person name="Antonio M."/>
            <person name="Oren A."/>
            <person name="Chaudhuri R."/>
            <person name="La Ragione R.M."/>
            <person name="Hildebrand F."/>
            <person name="Pallen M.J."/>
        </authorList>
    </citation>
    <scope>NUCLEOTIDE SEQUENCE [LARGE SCALE GENOMIC DNA]</scope>
    <source>
        <strain evidence="2 3">Sa2BVA3</strain>
    </source>
</reference>
<evidence type="ECO:0008006" key="4">
    <source>
        <dbReference type="Google" id="ProtNLM"/>
    </source>
</evidence>
<proteinExistence type="predicted"/>
<dbReference type="Proteomes" id="UP000647183">
    <property type="component" value="Unassembled WGS sequence"/>
</dbReference>
<evidence type="ECO:0000256" key="1">
    <source>
        <dbReference type="SAM" id="Phobius"/>
    </source>
</evidence>
<keyword evidence="3" id="KW-1185">Reference proteome</keyword>
<sequence length="88" mass="9726">MNPDIIGWTASAILLATLCRQIVTQWKDKDAKGVSRWLFLGQMAASVGFIAYSWMLGNRVFIVTNSLILLTAVIGQIGLLMRRRESAG</sequence>
<feature type="transmembrane region" description="Helical" evidence="1">
    <location>
        <begin position="6"/>
        <end position="23"/>
    </location>
</feature>
<accession>A0ABR8UM00</accession>
<feature type="transmembrane region" description="Helical" evidence="1">
    <location>
        <begin position="60"/>
        <end position="81"/>
    </location>
</feature>
<organism evidence="2 3">
    <name type="scientific">Luteimonas colneyensis</name>
    <dbReference type="NCBI Taxonomy" id="2762230"/>
    <lineage>
        <taxon>Bacteria</taxon>
        <taxon>Pseudomonadati</taxon>
        <taxon>Pseudomonadota</taxon>
        <taxon>Gammaproteobacteria</taxon>
        <taxon>Lysobacterales</taxon>
        <taxon>Lysobacteraceae</taxon>
        <taxon>Luteimonas</taxon>
    </lineage>
</organism>
<protein>
    <recommendedName>
        <fullName evidence="4">PQ-loop repeat-containing protein</fullName>
    </recommendedName>
</protein>
<keyword evidence="1" id="KW-0812">Transmembrane</keyword>
<keyword evidence="1" id="KW-1133">Transmembrane helix</keyword>
<evidence type="ECO:0000313" key="3">
    <source>
        <dbReference type="Proteomes" id="UP000647183"/>
    </source>
</evidence>
<feature type="transmembrane region" description="Helical" evidence="1">
    <location>
        <begin position="35"/>
        <end position="54"/>
    </location>
</feature>
<dbReference type="RefSeq" id="WP_189493979.1">
    <property type="nucleotide sequence ID" value="NZ_JACSQJ010000007.1"/>
</dbReference>